<dbReference type="AlphaFoldDB" id="E3MDN7"/>
<reference evidence="1" key="1">
    <citation type="submission" date="2007-07" db="EMBL/GenBank/DDBJ databases">
        <title>PCAP assembly of the Caenorhabditis remanei genome.</title>
        <authorList>
            <consortium name="The Caenorhabditis remanei Sequencing Consortium"/>
            <person name="Wilson R.K."/>
        </authorList>
    </citation>
    <scope>NUCLEOTIDE SEQUENCE [LARGE SCALE GENOMIC DNA]</scope>
    <source>
        <strain evidence="1">PB4641</strain>
    </source>
</reference>
<name>E3MDN7_CAERE</name>
<proteinExistence type="predicted"/>
<evidence type="ECO:0000313" key="2">
    <source>
        <dbReference type="Proteomes" id="UP000008281"/>
    </source>
</evidence>
<dbReference type="EMBL" id="DS268437">
    <property type="protein sequence ID" value="EFO99206.1"/>
    <property type="molecule type" value="Genomic_DNA"/>
</dbReference>
<dbReference type="eggNOG" id="ENOG502TIFW">
    <property type="taxonomic scope" value="Eukaryota"/>
</dbReference>
<protein>
    <submittedName>
        <fullName evidence="1">Uncharacterized protein</fullName>
    </submittedName>
</protein>
<dbReference type="OrthoDB" id="5871586at2759"/>
<sequence>MTSIKGWYEIRGKTLFIWEGVLSLYPTNLTSCQLYKILQDEIFEIHVEMTVPIEKMDSDGYWECVEIKGEVSNRAHFLCHSMNTEHAERILKAGLVRLQTTILVFFQVLPSAITSITVRMDPNPCRNWERSKIKERIVDWQKLMQKMCEFPENSKIILDGNMLS</sequence>
<dbReference type="HOGENOM" id="CLU_145003_0_0_1"/>
<organism evidence="2">
    <name type="scientific">Caenorhabditis remanei</name>
    <name type="common">Caenorhabditis vulgaris</name>
    <dbReference type="NCBI Taxonomy" id="31234"/>
    <lineage>
        <taxon>Eukaryota</taxon>
        <taxon>Metazoa</taxon>
        <taxon>Ecdysozoa</taxon>
        <taxon>Nematoda</taxon>
        <taxon>Chromadorea</taxon>
        <taxon>Rhabditida</taxon>
        <taxon>Rhabditina</taxon>
        <taxon>Rhabditomorpha</taxon>
        <taxon>Rhabditoidea</taxon>
        <taxon>Rhabditidae</taxon>
        <taxon>Peloderinae</taxon>
        <taxon>Caenorhabditis</taxon>
    </lineage>
</organism>
<accession>E3MDN7</accession>
<dbReference type="FunCoup" id="E3MDN7">
    <property type="interactions" value="478"/>
</dbReference>
<dbReference type="OMA" id="YCNDYRI"/>
<dbReference type="Proteomes" id="UP000008281">
    <property type="component" value="Unassembled WGS sequence"/>
</dbReference>
<gene>
    <name evidence="1" type="ORF">CRE_17850</name>
</gene>
<keyword evidence="2" id="KW-1185">Reference proteome</keyword>
<evidence type="ECO:0000313" key="1">
    <source>
        <dbReference type="EMBL" id="EFO99206.1"/>
    </source>
</evidence>